<evidence type="ECO:0000256" key="1">
    <source>
        <dbReference type="SAM" id="MobiDB-lite"/>
    </source>
</evidence>
<sequence>MPGRTWTIRLTGHHDHSARVSCTTAGCRMPDRSKDVRALRAFAAEHVRAHARLATPRPHASCACGGAGCRHHQARALCSGRTLLVLIHNPAVGEVWTLAEICEACAPLITHARVVARAPSPAETRGPERVPEPRTAARTAPAAPGPGVPVLFSSPEAAGGATDSAGPRQARRPRRGGRGNRAGGGGRY</sequence>
<organism evidence="2 3">
    <name type="scientific">Streptomyces omiyaensis</name>
    <dbReference type="NCBI Taxonomy" id="68247"/>
    <lineage>
        <taxon>Bacteria</taxon>
        <taxon>Bacillati</taxon>
        <taxon>Actinomycetota</taxon>
        <taxon>Actinomycetes</taxon>
        <taxon>Kitasatosporales</taxon>
        <taxon>Streptomycetaceae</taxon>
        <taxon>Streptomyces</taxon>
    </lineage>
</organism>
<evidence type="ECO:0000313" key="2">
    <source>
        <dbReference type="EMBL" id="MFG3188984.1"/>
    </source>
</evidence>
<feature type="compositionally biased region" description="Low complexity" evidence="1">
    <location>
        <begin position="133"/>
        <end position="142"/>
    </location>
</feature>
<dbReference type="Proteomes" id="UP001604282">
    <property type="component" value="Unassembled WGS sequence"/>
</dbReference>
<dbReference type="RefSeq" id="WP_229883808.1">
    <property type="nucleotide sequence ID" value="NZ_BMVV01000023.1"/>
</dbReference>
<dbReference type="EMBL" id="JBICZW010000004">
    <property type="protein sequence ID" value="MFG3188984.1"/>
    <property type="molecule type" value="Genomic_DNA"/>
</dbReference>
<proteinExistence type="predicted"/>
<feature type="region of interest" description="Disordered" evidence="1">
    <location>
        <begin position="117"/>
        <end position="188"/>
    </location>
</feature>
<gene>
    <name evidence="2" type="ORF">ACGFYS_08570</name>
</gene>
<keyword evidence="3" id="KW-1185">Reference proteome</keyword>
<evidence type="ECO:0000313" key="3">
    <source>
        <dbReference type="Proteomes" id="UP001604282"/>
    </source>
</evidence>
<protein>
    <submittedName>
        <fullName evidence="2">Uncharacterized protein</fullName>
    </submittedName>
</protein>
<comment type="caution">
    <text evidence="2">The sequence shown here is derived from an EMBL/GenBank/DDBJ whole genome shotgun (WGS) entry which is preliminary data.</text>
</comment>
<reference evidence="2 3" key="1">
    <citation type="submission" date="2024-10" db="EMBL/GenBank/DDBJ databases">
        <title>The Natural Products Discovery Center: Release of the First 8490 Sequenced Strains for Exploring Actinobacteria Biosynthetic Diversity.</title>
        <authorList>
            <person name="Kalkreuter E."/>
            <person name="Kautsar S.A."/>
            <person name="Yang D."/>
            <person name="Bader C.D."/>
            <person name="Teijaro C.N."/>
            <person name="Fluegel L."/>
            <person name="Davis C.M."/>
            <person name="Simpson J.R."/>
            <person name="Lauterbach L."/>
            <person name="Steele A.D."/>
            <person name="Gui C."/>
            <person name="Meng S."/>
            <person name="Li G."/>
            <person name="Viehrig K."/>
            <person name="Ye F."/>
            <person name="Su P."/>
            <person name="Kiefer A.F."/>
            <person name="Nichols A."/>
            <person name="Cepeda A.J."/>
            <person name="Yan W."/>
            <person name="Fan B."/>
            <person name="Jiang Y."/>
            <person name="Adhikari A."/>
            <person name="Zheng C.-J."/>
            <person name="Schuster L."/>
            <person name="Cowan T.M."/>
            <person name="Smanski M.J."/>
            <person name="Chevrette M.G."/>
            <person name="De Carvalho L.P.S."/>
            <person name="Shen B."/>
        </authorList>
    </citation>
    <scope>NUCLEOTIDE SEQUENCE [LARGE SCALE GENOMIC DNA]</scope>
    <source>
        <strain evidence="2 3">NPDC048229</strain>
    </source>
</reference>
<feature type="compositionally biased region" description="Basic residues" evidence="1">
    <location>
        <begin position="169"/>
        <end position="178"/>
    </location>
</feature>
<feature type="compositionally biased region" description="Gly residues" evidence="1">
    <location>
        <begin position="179"/>
        <end position="188"/>
    </location>
</feature>
<accession>A0ABW7BN87</accession>
<name>A0ABW7BN87_9ACTN</name>